<accession>A0A3L9IQD5</accession>
<dbReference type="NCBIfam" id="NF033404">
    <property type="entry name" value="YneK"/>
    <property type="match status" value="1"/>
</dbReference>
<organism evidence="1 2">
    <name type="scientific">Escherichia coli</name>
    <dbReference type="NCBI Taxonomy" id="562"/>
    <lineage>
        <taxon>Bacteria</taxon>
        <taxon>Pseudomonadati</taxon>
        <taxon>Pseudomonadota</taxon>
        <taxon>Gammaproteobacteria</taxon>
        <taxon>Enterobacterales</taxon>
        <taxon>Enterobacteriaceae</taxon>
        <taxon>Escherichia</taxon>
    </lineage>
</organism>
<evidence type="ECO:0000313" key="2">
    <source>
        <dbReference type="Proteomes" id="UP000281340"/>
    </source>
</evidence>
<dbReference type="AlphaFoldDB" id="A0A3L9IQD5"/>
<name>A0A3L9IQD5_ECOLX</name>
<sequence length="228" mass="26483">MVTPVSISNYISLPDDFPVRNIAPQVKEVLKDFIDALSTIICNEEWRTSLNINSATKKIFNNLDNLSYIQRTSFRGNDTLYNEKVQFKLTYPARNGRHKENIEFQVVINLSPIYLDNFRHDGEINIFCAPNPKPVTMGRVFQTGVERVLFLFLNDFIEQFPMINPGVPIKRAHTPHIEPLPSDHHTAADYLRQFDLLALNFISRGNFVILPRLWNNSEVHRWFVNKDP</sequence>
<gene>
    <name evidence="1" type="primary">yneK</name>
    <name evidence="1" type="ORF">EAI46_33415</name>
</gene>
<evidence type="ECO:0000313" key="1">
    <source>
        <dbReference type="EMBL" id="RLY41039.1"/>
    </source>
</evidence>
<proteinExistence type="predicted"/>
<comment type="caution">
    <text evidence="1">The sequence shown here is derived from an EMBL/GenBank/DDBJ whole genome shotgun (WGS) entry which is preliminary data.</text>
</comment>
<feature type="non-terminal residue" evidence="1">
    <location>
        <position position="228"/>
    </location>
</feature>
<dbReference type="Proteomes" id="UP000281340">
    <property type="component" value="Unassembled WGS sequence"/>
</dbReference>
<reference evidence="1 2" key="1">
    <citation type="submission" date="2018-10" db="EMBL/GenBank/DDBJ databases">
        <title>Comparison of Escherichia coli isolates recovered from retail chicken and from chicken fecal samples by antimicrobial susceptibility test and whole genome sequencing.</title>
        <authorList>
            <person name="Tang B."/>
            <person name="Ma Y."/>
            <person name="He X."/>
            <person name="Cao L."/>
            <person name="Xia X."/>
            <person name="Yang H."/>
        </authorList>
    </citation>
    <scope>NUCLEOTIDE SEQUENCE [LARGE SCALE GENOMIC DNA]</scope>
    <source>
        <strain evidence="1 2">CMJH98b</strain>
    </source>
</reference>
<protein>
    <submittedName>
        <fullName evidence="1">Uncharacterized protein</fullName>
    </submittedName>
</protein>
<dbReference type="EMBL" id="RDDM01001213">
    <property type="protein sequence ID" value="RLY41039.1"/>
    <property type="molecule type" value="Genomic_DNA"/>
</dbReference>